<gene>
    <name evidence="2" type="ORF">RM446_04345</name>
</gene>
<proteinExistence type="predicted"/>
<protein>
    <recommendedName>
        <fullName evidence="4">Spo0E family sporulation regulatory protein-aspartic acid phosphatase</fullName>
    </recommendedName>
</protein>
<evidence type="ECO:0000256" key="1">
    <source>
        <dbReference type="SAM" id="MobiDB-lite"/>
    </source>
</evidence>
<dbReference type="RefSeq" id="WP_311543778.1">
    <property type="nucleotide sequence ID" value="NZ_JAVREK010000003.1"/>
</dbReference>
<dbReference type="EMBL" id="JAVREK010000003">
    <property type="protein sequence ID" value="MDT0301340.1"/>
    <property type="molecule type" value="Genomic_DNA"/>
</dbReference>
<organism evidence="2 3">
    <name type="scientific">Streptomonospora wellingtoniae</name>
    <dbReference type="NCBI Taxonomy" id="3075544"/>
    <lineage>
        <taxon>Bacteria</taxon>
        <taxon>Bacillati</taxon>
        <taxon>Actinomycetota</taxon>
        <taxon>Actinomycetes</taxon>
        <taxon>Streptosporangiales</taxon>
        <taxon>Nocardiopsidaceae</taxon>
        <taxon>Streptomonospora</taxon>
    </lineage>
</organism>
<dbReference type="Proteomes" id="UP001183226">
    <property type="component" value="Unassembled WGS sequence"/>
</dbReference>
<reference evidence="3" key="1">
    <citation type="submission" date="2023-07" db="EMBL/GenBank/DDBJ databases">
        <title>30 novel species of actinomycetes from the DSMZ collection.</title>
        <authorList>
            <person name="Nouioui I."/>
        </authorList>
    </citation>
    <scope>NUCLEOTIDE SEQUENCE [LARGE SCALE GENOMIC DNA]</scope>
    <source>
        <strain evidence="3">DSM 45055</strain>
    </source>
</reference>
<feature type="region of interest" description="Disordered" evidence="1">
    <location>
        <begin position="56"/>
        <end position="80"/>
    </location>
</feature>
<evidence type="ECO:0000313" key="2">
    <source>
        <dbReference type="EMBL" id="MDT0301340.1"/>
    </source>
</evidence>
<keyword evidence="3" id="KW-1185">Reference proteome</keyword>
<evidence type="ECO:0008006" key="4">
    <source>
        <dbReference type="Google" id="ProtNLM"/>
    </source>
</evidence>
<name>A0ABU2KPY5_9ACTN</name>
<sequence>MRLERERLAVLRATMHAHELASLMAAARYVVHNAPAGVPEEARLQLTKVLDDYDEQVRRLPPPAAQGPGPERGSPPGPVP</sequence>
<accession>A0ABU2KPY5</accession>
<comment type="caution">
    <text evidence="2">The sequence shown here is derived from an EMBL/GenBank/DDBJ whole genome shotgun (WGS) entry which is preliminary data.</text>
</comment>
<evidence type="ECO:0000313" key="3">
    <source>
        <dbReference type="Proteomes" id="UP001183226"/>
    </source>
</evidence>